<evidence type="ECO:0000256" key="3">
    <source>
        <dbReference type="ARBA" id="ARBA00022448"/>
    </source>
</evidence>
<dbReference type="AlphaFoldDB" id="A0A6P8XNZ7"/>
<dbReference type="InterPro" id="IPR008389">
    <property type="entry name" value="ATPase_V0-cplx_e1/e2_su"/>
</dbReference>
<gene>
    <name evidence="11" type="primary">LOC117574899</name>
</gene>
<dbReference type="PANTHER" id="PTHR12263">
    <property type="entry name" value="VACUOLAR ATP SYNTHASE SUBUNIT H"/>
    <property type="match status" value="1"/>
</dbReference>
<evidence type="ECO:0000256" key="7">
    <source>
        <dbReference type="ARBA" id="ARBA00023065"/>
    </source>
</evidence>
<accession>A0A6P8XNZ7</accession>
<keyword evidence="8 9" id="KW-0472">Membrane</keyword>
<dbReference type="PANTHER" id="PTHR12263:SF0">
    <property type="entry name" value="V-TYPE PROTON ATPASE SUBUNIT"/>
    <property type="match status" value="1"/>
</dbReference>
<dbReference type="GeneID" id="117574899"/>
<evidence type="ECO:0000256" key="5">
    <source>
        <dbReference type="ARBA" id="ARBA00022781"/>
    </source>
</evidence>
<keyword evidence="3" id="KW-0813">Transport</keyword>
<dbReference type="OrthoDB" id="1508846at2759"/>
<evidence type="ECO:0000256" key="1">
    <source>
        <dbReference type="ARBA" id="ARBA00004127"/>
    </source>
</evidence>
<dbReference type="GO" id="GO:0046961">
    <property type="term" value="F:proton-transporting ATPase activity, rotational mechanism"/>
    <property type="evidence" value="ECO:0007669"/>
    <property type="project" value="InterPro"/>
</dbReference>
<dbReference type="GO" id="GO:0033179">
    <property type="term" value="C:proton-transporting V-type ATPase, V0 domain"/>
    <property type="evidence" value="ECO:0007669"/>
    <property type="project" value="InterPro"/>
</dbReference>
<sequence length="89" mass="10289">MKTLITFLVLTAFWIIVALVGCLVAKRCKERGVIRCCVILTAVCCWLLWVSTFLMQLNPLIGPRVDQRIIFGMMSYWENSYVINDDEDK</sequence>
<comment type="similarity">
    <text evidence="2">Belongs to the V-ATPase e1/e2 subunit family.</text>
</comment>
<evidence type="ECO:0000256" key="4">
    <source>
        <dbReference type="ARBA" id="ARBA00022692"/>
    </source>
</evidence>
<protein>
    <submittedName>
        <fullName evidence="11">V-type proton ATPase subunit e</fullName>
    </submittedName>
</protein>
<keyword evidence="4 9" id="KW-0812">Transmembrane</keyword>
<dbReference type="Proteomes" id="UP000515160">
    <property type="component" value="Chromosome 2R"/>
</dbReference>
<evidence type="ECO:0000256" key="8">
    <source>
        <dbReference type="ARBA" id="ARBA00023136"/>
    </source>
</evidence>
<dbReference type="Pfam" id="PF05493">
    <property type="entry name" value="ATP_synt_H"/>
    <property type="match status" value="1"/>
</dbReference>
<dbReference type="CTD" id="42041"/>
<feature type="transmembrane region" description="Helical" evidence="9">
    <location>
        <begin position="6"/>
        <end position="25"/>
    </location>
</feature>
<name>A0A6P8XNZ7_DROAB</name>
<dbReference type="GO" id="GO:0012505">
    <property type="term" value="C:endomembrane system"/>
    <property type="evidence" value="ECO:0007669"/>
    <property type="project" value="UniProtKB-SubCell"/>
</dbReference>
<reference evidence="11" key="1">
    <citation type="submission" date="2025-08" db="UniProtKB">
        <authorList>
            <consortium name="RefSeq"/>
        </authorList>
    </citation>
    <scope>IDENTIFICATION</scope>
    <source>
        <strain evidence="11">15112-1751.03</strain>
        <tissue evidence="11">Whole Adult</tissue>
    </source>
</reference>
<dbReference type="PROSITE" id="PS51257">
    <property type="entry name" value="PROKAR_LIPOPROTEIN"/>
    <property type="match status" value="1"/>
</dbReference>
<evidence type="ECO:0000256" key="2">
    <source>
        <dbReference type="ARBA" id="ARBA00008328"/>
    </source>
</evidence>
<evidence type="ECO:0000256" key="6">
    <source>
        <dbReference type="ARBA" id="ARBA00022989"/>
    </source>
</evidence>
<feature type="transmembrane region" description="Helical" evidence="9">
    <location>
        <begin position="32"/>
        <end position="55"/>
    </location>
</feature>
<keyword evidence="5" id="KW-0375">Hydrogen ion transport</keyword>
<dbReference type="GO" id="GO:0033181">
    <property type="term" value="C:plasma membrane proton-transporting V-type ATPase complex"/>
    <property type="evidence" value="ECO:0007669"/>
    <property type="project" value="TreeGrafter"/>
</dbReference>
<evidence type="ECO:0000313" key="11">
    <source>
        <dbReference type="RefSeq" id="XP_034114828.1"/>
    </source>
</evidence>
<dbReference type="RefSeq" id="XP_034114828.1">
    <property type="nucleotide sequence ID" value="XM_034258937.2"/>
</dbReference>
<comment type="subcellular location">
    <subcellularLocation>
        <location evidence="1">Endomembrane system</location>
        <topology evidence="1">Multi-pass membrane protein</topology>
    </subcellularLocation>
</comment>
<keyword evidence="6 9" id="KW-1133">Transmembrane helix</keyword>
<evidence type="ECO:0000256" key="9">
    <source>
        <dbReference type="SAM" id="Phobius"/>
    </source>
</evidence>
<organism evidence="10 11">
    <name type="scientific">Drosophila albomicans</name>
    <name type="common">Fruit fly</name>
    <dbReference type="NCBI Taxonomy" id="7291"/>
    <lineage>
        <taxon>Eukaryota</taxon>
        <taxon>Metazoa</taxon>
        <taxon>Ecdysozoa</taxon>
        <taxon>Arthropoda</taxon>
        <taxon>Hexapoda</taxon>
        <taxon>Insecta</taxon>
        <taxon>Pterygota</taxon>
        <taxon>Neoptera</taxon>
        <taxon>Endopterygota</taxon>
        <taxon>Diptera</taxon>
        <taxon>Brachycera</taxon>
        <taxon>Muscomorpha</taxon>
        <taxon>Ephydroidea</taxon>
        <taxon>Drosophilidae</taxon>
        <taxon>Drosophila</taxon>
    </lineage>
</organism>
<proteinExistence type="inferred from homology"/>
<evidence type="ECO:0000313" key="10">
    <source>
        <dbReference type="Proteomes" id="UP000515160"/>
    </source>
</evidence>
<keyword evidence="10" id="KW-1185">Reference proteome</keyword>
<keyword evidence="7" id="KW-0406">Ion transport</keyword>